<organism evidence="7 8">
    <name type="scientific">Edaphochlamys debaryana</name>
    <dbReference type="NCBI Taxonomy" id="47281"/>
    <lineage>
        <taxon>Eukaryota</taxon>
        <taxon>Viridiplantae</taxon>
        <taxon>Chlorophyta</taxon>
        <taxon>core chlorophytes</taxon>
        <taxon>Chlorophyceae</taxon>
        <taxon>CS clade</taxon>
        <taxon>Chlamydomonadales</taxon>
        <taxon>Chlamydomonadales incertae sedis</taxon>
        <taxon>Edaphochlamys</taxon>
    </lineage>
</organism>
<dbReference type="PROSITE" id="PS50865">
    <property type="entry name" value="ZF_MYND_2"/>
    <property type="match status" value="1"/>
</dbReference>
<accession>A0A835XNN8</accession>
<proteinExistence type="predicted"/>
<comment type="caution">
    <text evidence="7">The sequence shown here is derived from an EMBL/GenBank/DDBJ whole genome shotgun (WGS) entry which is preliminary data.</text>
</comment>
<evidence type="ECO:0000256" key="1">
    <source>
        <dbReference type="ARBA" id="ARBA00022723"/>
    </source>
</evidence>
<dbReference type="OrthoDB" id="432970at2759"/>
<gene>
    <name evidence="7" type="ORF">HYH03_013967</name>
</gene>
<keyword evidence="3" id="KW-0862">Zinc</keyword>
<name>A0A835XNN8_9CHLO</name>
<dbReference type="GO" id="GO:0008270">
    <property type="term" value="F:zinc ion binding"/>
    <property type="evidence" value="ECO:0007669"/>
    <property type="project" value="UniProtKB-KW"/>
</dbReference>
<evidence type="ECO:0000256" key="3">
    <source>
        <dbReference type="ARBA" id="ARBA00022833"/>
    </source>
</evidence>
<dbReference type="Gene3D" id="6.10.140.2220">
    <property type="match status" value="1"/>
</dbReference>
<keyword evidence="5" id="KW-0175">Coiled coil</keyword>
<dbReference type="Pfam" id="PF01753">
    <property type="entry name" value="zf-MYND"/>
    <property type="match status" value="1"/>
</dbReference>
<dbReference type="Proteomes" id="UP000612055">
    <property type="component" value="Unassembled WGS sequence"/>
</dbReference>
<dbReference type="EMBL" id="JAEHOE010000097">
    <property type="protein sequence ID" value="KAG2487398.1"/>
    <property type="molecule type" value="Genomic_DNA"/>
</dbReference>
<sequence>MQATVAGISDCLRVYQESMLATEQAKLECQLSPRIDAMRNYDRRKRASDEAERALQELLAQTLSLVQGSGADASQALERWAEACSAAGIWTWLRSSLDIINSAARTMADAAASPETYRLAWLVTLALPGAQVLQAAVVPVHEYLSSSRTPQAAARALGTCVPFWQLDLLRPAAGALRGYLGLTMQHEQQLRMGGLGPDRVAFTCAVLASVLSSYLNSGLQCLMSLACSSSPAQLLETLAASGLLPAVAAAVLQCPGPDPDRLRDVSNSTDAQQAQAHATQLLTSADTLLQALTCAHHALPRAAASGGAAAARAADRLAAQLAHPDVVALQEALVERLLVHGGIELKQAGVQGGAQGRWWLTAAEAHLGQAISSDGEAVSCPGDLGMLADQHGEMLFLLASWLYKPPGPPQVAREVSRLRLAACEPWALEALCRLCRGHGLEMGGAYRPSADRMYATESAASLRPSGWGPCAALVGMCHESSCTPYSLGASSRAHLLAQVARAGLTASIDHALRLSFAAADRAALNPGNAPLERLATETSSTAYFVSGLLGSEALPARTLYGPYGGVLVNLSKRAAMLTGRLQDLEAEATEEARKEERTLLAAVTHRFLPALLTTQMLARAAQRRVGAKSSFTLHHAACVAVENSCLAGRLGFPGGTPLSTGQLLACQPHRLLAAACKLLCADVSAPTYVPPGNPIAATVDCRGRLAVLVELSLVALASIPELSPHVRSWLMPITDLGDGGGGGGGTMVEEAQASSLGPPTASERGCLEQLLRLGVMPRMFDLGTASSSLGASGCVVIGGTIILRMRRVDALALSLESELLAQNEESEWQRQGPAREGQVAALVAAPLPPPLPVPLAAAALLGVKMCAYPGCLSYGGGSEAGLPLRLCGDCRCVRYCGAACRNAHWRAGHKQECQAAKAAVAGAWAAAPA</sequence>
<keyword evidence="1" id="KW-0479">Metal-binding</keyword>
<keyword evidence="8" id="KW-1185">Reference proteome</keyword>
<feature type="domain" description="MYND-type" evidence="6">
    <location>
        <begin position="871"/>
        <end position="913"/>
    </location>
</feature>
<evidence type="ECO:0000313" key="8">
    <source>
        <dbReference type="Proteomes" id="UP000612055"/>
    </source>
</evidence>
<dbReference type="SUPFAM" id="SSF144232">
    <property type="entry name" value="HIT/MYND zinc finger-like"/>
    <property type="match status" value="1"/>
</dbReference>
<dbReference type="AlphaFoldDB" id="A0A835XNN8"/>
<evidence type="ECO:0000256" key="4">
    <source>
        <dbReference type="PROSITE-ProRule" id="PRU00134"/>
    </source>
</evidence>
<feature type="coiled-coil region" evidence="5">
    <location>
        <begin position="567"/>
        <end position="594"/>
    </location>
</feature>
<evidence type="ECO:0000313" key="7">
    <source>
        <dbReference type="EMBL" id="KAG2487398.1"/>
    </source>
</evidence>
<keyword evidence="2 4" id="KW-0863">Zinc-finger</keyword>
<dbReference type="InterPro" id="IPR002893">
    <property type="entry name" value="Znf_MYND"/>
</dbReference>
<evidence type="ECO:0000259" key="6">
    <source>
        <dbReference type="PROSITE" id="PS50865"/>
    </source>
</evidence>
<reference evidence="7" key="1">
    <citation type="journal article" date="2020" name="bioRxiv">
        <title>Comparative genomics of Chlamydomonas.</title>
        <authorList>
            <person name="Craig R.J."/>
            <person name="Hasan A.R."/>
            <person name="Ness R.W."/>
            <person name="Keightley P.D."/>
        </authorList>
    </citation>
    <scope>NUCLEOTIDE SEQUENCE</scope>
    <source>
        <strain evidence="7">CCAP 11/70</strain>
    </source>
</reference>
<protein>
    <recommendedName>
        <fullName evidence="6">MYND-type domain-containing protein</fullName>
    </recommendedName>
</protein>
<evidence type="ECO:0000256" key="5">
    <source>
        <dbReference type="SAM" id="Coils"/>
    </source>
</evidence>
<evidence type="ECO:0000256" key="2">
    <source>
        <dbReference type="ARBA" id="ARBA00022771"/>
    </source>
</evidence>